<accession>A0ABT4DNG1</accession>
<sequence length="82" mass="9505">MSHFTINLTQIGGAYQQGDWKLVDSIYSSARQRISQGGSVLLQRDVPNGPSIMVRKFEQSEELEEWIRHMEEEYCLAEPYLL</sequence>
<dbReference type="EMBL" id="JAMDLW010000001">
    <property type="protein sequence ID" value="MCY9518295.1"/>
    <property type="molecule type" value="Genomic_DNA"/>
</dbReference>
<name>A0ABT4DNG1_9BACL</name>
<comment type="caution">
    <text evidence="1">The sequence shown here is derived from an EMBL/GenBank/DDBJ whole genome shotgun (WGS) entry which is preliminary data.</text>
</comment>
<proteinExistence type="predicted"/>
<evidence type="ECO:0000313" key="1">
    <source>
        <dbReference type="EMBL" id="MCY9518295.1"/>
    </source>
</evidence>
<organism evidence="1 2">
    <name type="scientific">Paenibacillus apiarius</name>
    <dbReference type="NCBI Taxonomy" id="46240"/>
    <lineage>
        <taxon>Bacteria</taxon>
        <taxon>Bacillati</taxon>
        <taxon>Bacillota</taxon>
        <taxon>Bacilli</taxon>
        <taxon>Bacillales</taxon>
        <taxon>Paenibacillaceae</taxon>
        <taxon>Paenibacillus</taxon>
    </lineage>
</organism>
<dbReference type="RefSeq" id="WP_087432771.1">
    <property type="nucleotide sequence ID" value="NZ_JAFFHZ010000001.1"/>
</dbReference>
<protein>
    <submittedName>
        <fullName evidence="1">Hydrogenase maturation factor</fullName>
    </submittedName>
</protein>
<gene>
    <name evidence="1" type="ORF">M5X09_01255</name>
</gene>
<evidence type="ECO:0000313" key="2">
    <source>
        <dbReference type="Proteomes" id="UP001207626"/>
    </source>
</evidence>
<dbReference type="Proteomes" id="UP001207626">
    <property type="component" value="Unassembled WGS sequence"/>
</dbReference>
<keyword evidence="2" id="KW-1185">Reference proteome</keyword>
<reference evidence="1 2" key="1">
    <citation type="submission" date="2022-05" db="EMBL/GenBank/DDBJ databases">
        <title>Genome Sequencing of Bee-Associated Microbes.</title>
        <authorList>
            <person name="Dunlap C."/>
        </authorList>
    </citation>
    <scope>NUCLEOTIDE SEQUENCE [LARGE SCALE GENOMIC DNA]</scope>
    <source>
        <strain evidence="1 2">NRRL NRS-1438</strain>
    </source>
</reference>
<dbReference type="GeneID" id="77004280"/>